<dbReference type="EMBL" id="SRLN01000012">
    <property type="protein sequence ID" value="KAB0242112.1"/>
    <property type="molecule type" value="Genomic_DNA"/>
</dbReference>
<evidence type="ECO:0000313" key="2">
    <source>
        <dbReference type="Proteomes" id="UP000325636"/>
    </source>
</evidence>
<accession>A0A5J5LWV6</accession>
<proteinExistence type="predicted"/>
<protein>
    <submittedName>
        <fullName evidence="1">Uncharacterized protein</fullName>
    </submittedName>
</protein>
<comment type="caution">
    <text evidence="1">The sequence shown here is derived from an EMBL/GenBank/DDBJ whole genome shotgun (WGS) entry which is preliminary data.</text>
</comment>
<dbReference type="AlphaFoldDB" id="A0A5J5LWV6"/>
<sequence length="76" mass="8751">MVSVTVTRSFLEQFACNHWVAFSILAQSLIFQHTGELNCLSALLDLVGKMYPKTHFCWRGSERNQRDTEDTKIDQS</sequence>
<reference evidence="2" key="1">
    <citation type="submission" date="2019-04" db="EMBL/GenBank/DDBJ databases">
        <title>Microviridin 1777: A Toxic Chymotrypsin Inhibitor Discovered by a Metabologenomic Approach.</title>
        <authorList>
            <person name="Sieber S."/>
            <person name="Grendelmeier S.M."/>
            <person name="Harris L.A."/>
            <person name="Mitchell D.A."/>
            <person name="Gademann K."/>
        </authorList>
    </citation>
    <scope>NUCLEOTIDE SEQUENCE [LARGE SCALE GENOMIC DNA]</scope>
    <source>
        <strain evidence="2">EAWAG127a</strain>
    </source>
</reference>
<name>A0A5J5LWV6_MICAE</name>
<dbReference type="Proteomes" id="UP000325636">
    <property type="component" value="Unassembled WGS sequence"/>
</dbReference>
<gene>
    <name evidence="1" type="ORF">EZJ55_17700</name>
</gene>
<evidence type="ECO:0000313" key="1">
    <source>
        <dbReference type="EMBL" id="KAB0242112.1"/>
    </source>
</evidence>
<organism evidence="1 2">
    <name type="scientific">Microcystis aeruginosa EAWAG127a</name>
    <dbReference type="NCBI Taxonomy" id="2529855"/>
    <lineage>
        <taxon>Bacteria</taxon>
        <taxon>Bacillati</taxon>
        <taxon>Cyanobacteriota</taxon>
        <taxon>Cyanophyceae</taxon>
        <taxon>Oscillatoriophycideae</taxon>
        <taxon>Chroococcales</taxon>
        <taxon>Microcystaceae</taxon>
        <taxon>Microcystis</taxon>
    </lineage>
</organism>